<evidence type="ECO:0000256" key="1">
    <source>
        <dbReference type="ARBA" id="ARBA00001917"/>
    </source>
</evidence>
<dbReference type="GO" id="GO:0006212">
    <property type="term" value="P:uracil catabolic process"/>
    <property type="evidence" value="ECO:0007669"/>
    <property type="project" value="TreeGrafter"/>
</dbReference>
<dbReference type="GO" id="GO:0004152">
    <property type="term" value="F:dihydroorotate dehydrogenase activity"/>
    <property type="evidence" value="ECO:0007669"/>
    <property type="project" value="InterPro"/>
</dbReference>
<comment type="catalytic activity">
    <reaction evidence="8">
        <text>5,6-dihydrouracil + NAD(+) = uracil + NADH + H(+)</text>
        <dbReference type="Rhea" id="RHEA:20189"/>
        <dbReference type="ChEBI" id="CHEBI:15378"/>
        <dbReference type="ChEBI" id="CHEBI:15901"/>
        <dbReference type="ChEBI" id="CHEBI:17568"/>
        <dbReference type="ChEBI" id="CHEBI:57540"/>
        <dbReference type="ChEBI" id="CHEBI:57945"/>
        <dbReference type="EC" id="1.3.1.1"/>
    </reaction>
</comment>
<evidence type="ECO:0000256" key="10">
    <source>
        <dbReference type="ARBA" id="ARBA00049714"/>
    </source>
</evidence>
<keyword evidence="5" id="KW-0665">Pyrimidine biosynthesis</keyword>
<dbReference type="GO" id="GO:0050661">
    <property type="term" value="F:NADP binding"/>
    <property type="evidence" value="ECO:0007669"/>
    <property type="project" value="TreeGrafter"/>
</dbReference>
<evidence type="ECO:0000256" key="8">
    <source>
        <dbReference type="ARBA" id="ARBA00048792"/>
    </source>
</evidence>
<comment type="catalytic activity">
    <reaction evidence="7">
        <text>5,6-dihydrothymine + NAD(+) = thymine + NADH + H(+)</text>
        <dbReference type="Rhea" id="RHEA:28791"/>
        <dbReference type="ChEBI" id="CHEBI:15378"/>
        <dbReference type="ChEBI" id="CHEBI:17821"/>
        <dbReference type="ChEBI" id="CHEBI:27468"/>
        <dbReference type="ChEBI" id="CHEBI:57540"/>
        <dbReference type="ChEBI" id="CHEBI:57945"/>
        <dbReference type="EC" id="1.3.1.1"/>
    </reaction>
</comment>
<evidence type="ECO:0000313" key="13">
    <source>
        <dbReference type="EMBL" id="NYI91346.1"/>
    </source>
</evidence>
<dbReference type="GO" id="GO:0005737">
    <property type="term" value="C:cytoplasm"/>
    <property type="evidence" value="ECO:0007669"/>
    <property type="project" value="InterPro"/>
</dbReference>
<evidence type="ECO:0000256" key="4">
    <source>
        <dbReference type="ARBA" id="ARBA00022643"/>
    </source>
</evidence>
<evidence type="ECO:0000313" key="14">
    <source>
        <dbReference type="Proteomes" id="UP000549616"/>
    </source>
</evidence>
<keyword evidence="14" id="KW-1185">Reference proteome</keyword>
<evidence type="ECO:0000256" key="3">
    <source>
        <dbReference type="ARBA" id="ARBA00022630"/>
    </source>
</evidence>
<evidence type="ECO:0000256" key="5">
    <source>
        <dbReference type="ARBA" id="ARBA00022975"/>
    </source>
</evidence>
<sequence>MSDLSTAIGPLRLKNPVMAASSEATMTEEGILACLDAGAGAVVAKSVNESPAAARQLLIADYALLAPGGDRVGWPDRCGDETLLCRSGLAARDGWLAMLERTSRHARALGAHVIGSITVAEPGPAAEIAREMAGVVPAVEMNVGAPHGREASAVRQVTGAEVVEHYTRTVRAAIDVPLIVKLPAQTDSPLELAAAARRAGADVVAMIGRFNGFWPDPLTSEPVLGSWGAVGGPGMLPVSLYWVSKTFAADRSVPLIGTNGARSGADVARFLLSGARAVELASAVLLRGPGVLAECVEDLADTLTAGGYERAADAVGVAVDRSRSYAEIPPREQPARPWEA</sequence>
<accession>A0A853BAA7</accession>
<evidence type="ECO:0000259" key="12">
    <source>
        <dbReference type="Pfam" id="PF01180"/>
    </source>
</evidence>
<dbReference type="AlphaFoldDB" id="A0A853BAA7"/>
<dbReference type="Pfam" id="PF01180">
    <property type="entry name" value="DHO_dh"/>
    <property type="match status" value="1"/>
</dbReference>
<dbReference type="InterPro" id="IPR005720">
    <property type="entry name" value="Dihydroorotate_DH_cat"/>
</dbReference>
<comment type="subunit">
    <text evidence="10">Heterotetramer of 2 PreA and 2 PreT subunits.</text>
</comment>
<dbReference type="GO" id="GO:0004159">
    <property type="term" value="F:dihydropyrimidine dehydrogenase (NAD+) activity"/>
    <property type="evidence" value="ECO:0007669"/>
    <property type="project" value="UniProtKB-EC"/>
</dbReference>
<keyword evidence="4" id="KW-0288">FMN</keyword>
<dbReference type="EMBL" id="JACCFK010000001">
    <property type="protein sequence ID" value="NYI91346.1"/>
    <property type="molecule type" value="Genomic_DNA"/>
</dbReference>
<dbReference type="RefSeq" id="WP_179775247.1">
    <property type="nucleotide sequence ID" value="NZ_JACCFK010000001.1"/>
</dbReference>
<evidence type="ECO:0000256" key="11">
    <source>
        <dbReference type="ARBA" id="ARBA00049728"/>
    </source>
</evidence>
<protein>
    <recommendedName>
        <fullName evidence="11">dihydrouracil dehydrogenase (NAD(+))</fullName>
        <ecNumber evidence="11">1.3.1.1</ecNumber>
    </recommendedName>
</protein>
<dbReference type="SUPFAM" id="SSF51395">
    <property type="entry name" value="FMN-linked oxidoreductases"/>
    <property type="match status" value="1"/>
</dbReference>
<dbReference type="UniPathway" id="UPA00070"/>
<dbReference type="InterPro" id="IPR012135">
    <property type="entry name" value="Dihydroorotate_DH_1_2"/>
</dbReference>
<dbReference type="Gene3D" id="3.20.20.70">
    <property type="entry name" value="Aldolase class I"/>
    <property type="match status" value="1"/>
</dbReference>
<feature type="domain" description="Dihydroorotate dehydrogenase catalytic" evidence="12">
    <location>
        <begin position="97"/>
        <end position="303"/>
    </location>
</feature>
<dbReference type="PANTHER" id="PTHR43073:SF2">
    <property type="entry name" value="DIHYDROPYRIMIDINE DEHYDROGENASE [NADP(+)]"/>
    <property type="match status" value="1"/>
</dbReference>
<evidence type="ECO:0000256" key="9">
    <source>
        <dbReference type="ARBA" id="ARBA00049578"/>
    </source>
</evidence>
<dbReference type="PIRSF" id="PIRSF000164">
    <property type="entry name" value="DHO_oxidase"/>
    <property type="match status" value="1"/>
</dbReference>
<evidence type="ECO:0000256" key="2">
    <source>
        <dbReference type="ARBA" id="ARBA00004725"/>
    </source>
</evidence>
<reference evidence="13 14" key="1">
    <citation type="submission" date="2020-07" db="EMBL/GenBank/DDBJ databases">
        <title>Sequencing the genomes of 1000 actinobacteria strains.</title>
        <authorList>
            <person name="Klenk H.-P."/>
        </authorList>
    </citation>
    <scope>NUCLEOTIDE SEQUENCE [LARGE SCALE GENOMIC DNA]</scope>
    <source>
        <strain evidence="13 14">DSM 104006</strain>
    </source>
</reference>
<keyword evidence="6 13" id="KW-0560">Oxidoreductase</keyword>
<comment type="pathway">
    <text evidence="2">Pyrimidine metabolism; UMP biosynthesis via de novo pathway.</text>
</comment>
<organism evidence="13 14">
    <name type="scientific">Amycolatopsis endophytica</name>
    <dbReference type="NCBI Taxonomy" id="860233"/>
    <lineage>
        <taxon>Bacteria</taxon>
        <taxon>Bacillati</taxon>
        <taxon>Actinomycetota</taxon>
        <taxon>Actinomycetes</taxon>
        <taxon>Pseudonocardiales</taxon>
        <taxon>Pseudonocardiaceae</taxon>
        <taxon>Amycolatopsis</taxon>
    </lineage>
</organism>
<comment type="function">
    <text evidence="9">Involved in pyrimidine base degradation. Catalyzes physiologically the reduction of uracil to 5,6-dihydrouracil (DHU) by using NADH as a specific cosubstrate. It also catalyzes the reverse reaction and the reduction of thymine to 5,6-dihydrothymine (DHT).</text>
</comment>
<dbReference type="GO" id="GO:0044205">
    <property type="term" value="P:'de novo' UMP biosynthetic process"/>
    <property type="evidence" value="ECO:0007669"/>
    <property type="project" value="UniProtKB-UniPathway"/>
</dbReference>
<dbReference type="GO" id="GO:0002058">
    <property type="term" value="F:uracil binding"/>
    <property type="evidence" value="ECO:0007669"/>
    <property type="project" value="TreeGrafter"/>
</dbReference>
<comment type="cofactor">
    <cofactor evidence="1">
        <name>FMN</name>
        <dbReference type="ChEBI" id="CHEBI:58210"/>
    </cofactor>
</comment>
<keyword evidence="3" id="KW-0285">Flavoprotein</keyword>
<name>A0A853BAA7_9PSEU</name>
<dbReference type="InterPro" id="IPR013785">
    <property type="entry name" value="Aldolase_TIM"/>
</dbReference>
<evidence type="ECO:0000256" key="6">
    <source>
        <dbReference type="ARBA" id="ARBA00023002"/>
    </source>
</evidence>
<comment type="caution">
    <text evidence="13">The sequence shown here is derived from an EMBL/GenBank/DDBJ whole genome shotgun (WGS) entry which is preliminary data.</text>
</comment>
<dbReference type="PANTHER" id="PTHR43073">
    <property type="entry name" value="DIHYDROPYRIMIDINE DEHYDROGENASE [NADP(+)]"/>
    <property type="match status" value="1"/>
</dbReference>
<dbReference type="Proteomes" id="UP000549616">
    <property type="component" value="Unassembled WGS sequence"/>
</dbReference>
<proteinExistence type="predicted"/>
<gene>
    <name evidence="13" type="ORF">HNR02_004669</name>
</gene>
<dbReference type="EC" id="1.3.1.1" evidence="11"/>
<evidence type="ECO:0000256" key="7">
    <source>
        <dbReference type="ARBA" id="ARBA00047685"/>
    </source>
</evidence>
<dbReference type="GO" id="GO:0006210">
    <property type="term" value="P:thymine catabolic process"/>
    <property type="evidence" value="ECO:0007669"/>
    <property type="project" value="TreeGrafter"/>
</dbReference>